<dbReference type="SUPFAM" id="SSF111384">
    <property type="entry name" value="OmpH-like"/>
    <property type="match status" value="1"/>
</dbReference>
<feature type="region of interest" description="Disordered" evidence="3">
    <location>
        <begin position="75"/>
        <end position="100"/>
    </location>
</feature>
<name>A0A5R8KCV3_9BACT</name>
<evidence type="ECO:0000256" key="1">
    <source>
        <dbReference type="ARBA" id="ARBA00009091"/>
    </source>
</evidence>
<dbReference type="GO" id="GO:0005829">
    <property type="term" value="C:cytosol"/>
    <property type="evidence" value="ECO:0007669"/>
    <property type="project" value="TreeGrafter"/>
</dbReference>
<dbReference type="Proteomes" id="UP000306196">
    <property type="component" value="Unassembled WGS sequence"/>
</dbReference>
<dbReference type="PANTHER" id="PTHR35089">
    <property type="entry name" value="CHAPERONE PROTEIN SKP"/>
    <property type="match status" value="1"/>
</dbReference>
<feature type="signal peptide" evidence="4">
    <location>
        <begin position="1"/>
        <end position="19"/>
    </location>
</feature>
<evidence type="ECO:0000256" key="4">
    <source>
        <dbReference type="SAM" id="SignalP"/>
    </source>
</evidence>
<dbReference type="Pfam" id="PF03938">
    <property type="entry name" value="OmpH"/>
    <property type="match status" value="1"/>
</dbReference>
<dbReference type="RefSeq" id="WP_138086727.1">
    <property type="nucleotide sequence ID" value="NZ_VAUV01000009.1"/>
</dbReference>
<evidence type="ECO:0000256" key="2">
    <source>
        <dbReference type="ARBA" id="ARBA00022729"/>
    </source>
</evidence>
<dbReference type="Gene3D" id="3.30.910.20">
    <property type="entry name" value="Skp domain"/>
    <property type="match status" value="1"/>
</dbReference>
<evidence type="ECO:0000313" key="6">
    <source>
        <dbReference type="Proteomes" id="UP000306196"/>
    </source>
</evidence>
<proteinExistence type="inferred from homology"/>
<comment type="caution">
    <text evidence="5">The sequence shown here is derived from an EMBL/GenBank/DDBJ whole genome shotgun (WGS) entry which is preliminary data.</text>
</comment>
<dbReference type="OrthoDB" id="194364at2"/>
<keyword evidence="6" id="KW-1185">Reference proteome</keyword>
<organism evidence="5 6">
    <name type="scientific">Phragmitibacter flavus</name>
    <dbReference type="NCBI Taxonomy" id="2576071"/>
    <lineage>
        <taxon>Bacteria</taxon>
        <taxon>Pseudomonadati</taxon>
        <taxon>Verrucomicrobiota</taxon>
        <taxon>Verrucomicrobiia</taxon>
        <taxon>Verrucomicrobiales</taxon>
        <taxon>Verrucomicrobiaceae</taxon>
        <taxon>Phragmitibacter</taxon>
    </lineage>
</organism>
<dbReference type="GO" id="GO:0050821">
    <property type="term" value="P:protein stabilization"/>
    <property type="evidence" value="ECO:0007669"/>
    <property type="project" value="TreeGrafter"/>
</dbReference>
<evidence type="ECO:0000313" key="5">
    <source>
        <dbReference type="EMBL" id="TLD70132.1"/>
    </source>
</evidence>
<reference evidence="5 6" key="1">
    <citation type="submission" date="2019-05" db="EMBL/GenBank/DDBJ databases">
        <title>Verrucobacter flavum gen. nov., sp. nov. a new member of the family Verrucomicrobiaceae.</title>
        <authorList>
            <person name="Szuroczki S."/>
            <person name="Abbaszade G."/>
            <person name="Szabo A."/>
            <person name="Felfoldi T."/>
            <person name="Schumann P."/>
            <person name="Boka K."/>
            <person name="Keki Z."/>
            <person name="Toumi M."/>
            <person name="Toth E."/>
        </authorList>
    </citation>
    <scope>NUCLEOTIDE SEQUENCE [LARGE SCALE GENOMIC DNA]</scope>
    <source>
        <strain evidence="5 6">MG-N-17</strain>
    </source>
</reference>
<gene>
    <name evidence="5" type="ORF">FEM03_13115</name>
</gene>
<sequence>MKFIPALFLAATLCGASQAADLKIGVVDLNKAFAEFNKTKTAKEGLDANAAKAKEELTERFAALKKLNDEVEKKARASQDPVLGEQERAKSRAEAQTKAQEFKSLERDIAEFRQRREGQIQQQGMEQRRELYTEILKVVKEKSEAGKYDLVFDKSGLGALGLPFLIHSKEGVAEDFTSEVIVELNKAAPADATPADAAAPAAAAAPASN</sequence>
<dbReference type="EMBL" id="VAUV01000009">
    <property type="protein sequence ID" value="TLD70132.1"/>
    <property type="molecule type" value="Genomic_DNA"/>
</dbReference>
<dbReference type="InterPro" id="IPR024930">
    <property type="entry name" value="Skp_dom_sf"/>
</dbReference>
<dbReference type="SMART" id="SM00935">
    <property type="entry name" value="OmpH"/>
    <property type="match status" value="1"/>
</dbReference>
<comment type="similarity">
    <text evidence="1">Belongs to the Skp family.</text>
</comment>
<dbReference type="GO" id="GO:0051082">
    <property type="term" value="F:unfolded protein binding"/>
    <property type="evidence" value="ECO:0007669"/>
    <property type="project" value="InterPro"/>
</dbReference>
<feature type="chain" id="PRO_5024355057" evidence="4">
    <location>
        <begin position="20"/>
        <end position="209"/>
    </location>
</feature>
<keyword evidence="2 4" id="KW-0732">Signal</keyword>
<dbReference type="InterPro" id="IPR005632">
    <property type="entry name" value="Chaperone_Skp"/>
</dbReference>
<protein>
    <submittedName>
        <fullName evidence="5">OmpH family outer membrane protein</fullName>
    </submittedName>
</protein>
<dbReference type="AlphaFoldDB" id="A0A5R8KCV3"/>
<dbReference type="PANTHER" id="PTHR35089:SF1">
    <property type="entry name" value="CHAPERONE PROTEIN SKP"/>
    <property type="match status" value="1"/>
</dbReference>
<feature type="compositionally biased region" description="Basic and acidic residues" evidence="3">
    <location>
        <begin position="85"/>
        <end position="100"/>
    </location>
</feature>
<evidence type="ECO:0000256" key="3">
    <source>
        <dbReference type="SAM" id="MobiDB-lite"/>
    </source>
</evidence>
<accession>A0A5R8KCV3</accession>